<keyword evidence="3" id="KW-0732">Signal</keyword>
<reference evidence="6 7" key="1">
    <citation type="submission" date="2018-04" db="EMBL/GenBank/DDBJ databases">
        <title>Genomic Encyclopedia of Type Strains, Phase IV (KMG-IV): sequencing the most valuable type-strain genomes for metagenomic binning, comparative biology and taxonomic classification.</title>
        <authorList>
            <person name="Goeker M."/>
        </authorList>
    </citation>
    <scope>NUCLEOTIDE SEQUENCE [LARGE SCALE GENOMIC DNA]</scope>
    <source>
        <strain evidence="6 7">DSM 14823</strain>
    </source>
</reference>
<dbReference type="Gene3D" id="3.40.50.880">
    <property type="match status" value="1"/>
</dbReference>
<dbReference type="GeneID" id="78295917"/>
<evidence type="ECO:0000313" key="7">
    <source>
        <dbReference type="Proteomes" id="UP000245959"/>
    </source>
</evidence>
<gene>
    <name evidence="6" type="ORF">C8D82_12014</name>
</gene>
<dbReference type="GO" id="GO:0009341">
    <property type="term" value="C:beta-galactosidase complex"/>
    <property type="evidence" value="ECO:0007669"/>
    <property type="project" value="InterPro"/>
</dbReference>
<dbReference type="GO" id="GO:0004565">
    <property type="term" value="F:beta-galactosidase activity"/>
    <property type="evidence" value="ECO:0007669"/>
    <property type="project" value="InterPro"/>
</dbReference>
<feature type="chain" id="PRO_5015606307" evidence="3">
    <location>
        <begin position="19"/>
        <end position="1341"/>
    </location>
</feature>
<dbReference type="Gene3D" id="3.20.20.80">
    <property type="entry name" value="Glycosidases"/>
    <property type="match status" value="1"/>
</dbReference>
<dbReference type="InterPro" id="IPR008979">
    <property type="entry name" value="Galactose-bd-like_sf"/>
</dbReference>
<feature type="signal peptide" evidence="3">
    <location>
        <begin position="1"/>
        <end position="18"/>
    </location>
</feature>
<protein>
    <submittedName>
        <fullName evidence="6">Beta-galactosidase GanA</fullName>
    </submittedName>
</protein>
<dbReference type="GO" id="GO:0030246">
    <property type="term" value="F:carbohydrate binding"/>
    <property type="evidence" value="ECO:0007669"/>
    <property type="project" value="InterPro"/>
</dbReference>
<keyword evidence="1" id="KW-0378">Hydrolase</keyword>
<evidence type="ECO:0000256" key="1">
    <source>
        <dbReference type="ARBA" id="ARBA00022801"/>
    </source>
</evidence>
<organism evidence="6 7">
    <name type="scientific">Victivallis vadensis</name>
    <dbReference type="NCBI Taxonomy" id="172901"/>
    <lineage>
        <taxon>Bacteria</taxon>
        <taxon>Pseudomonadati</taxon>
        <taxon>Lentisphaerota</taxon>
        <taxon>Lentisphaeria</taxon>
        <taxon>Victivallales</taxon>
        <taxon>Victivallaceae</taxon>
        <taxon>Victivallis</taxon>
    </lineage>
</organism>
<name>A0A2U1AT05_9BACT</name>
<dbReference type="InterPro" id="IPR029062">
    <property type="entry name" value="Class_I_gatase-like"/>
</dbReference>
<dbReference type="EMBL" id="QEKH01000020">
    <property type="protein sequence ID" value="PVY39538.1"/>
    <property type="molecule type" value="Genomic_DNA"/>
</dbReference>
<evidence type="ECO:0000256" key="2">
    <source>
        <dbReference type="ARBA" id="ARBA00023295"/>
    </source>
</evidence>
<dbReference type="CDD" id="cd03143">
    <property type="entry name" value="A4_beta-galactosidase_middle_domain"/>
    <property type="match status" value="1"/>
</dbReference>
<dbReference type="Gene3D" id="2.60.120.260">
    <property type="entry name" value="Galactose-binding domain-like"/>
    <property type="match status" value="2"/>
</dbReference>
<dbReference type="Gene3D" id="2.60.40.1190">
    <property type="match status" value="1"/>
</dbReference>
<dbReference type="InterPro" id="IPR013529">
    <property type="entry name" value="Glyco_hydro_42_N"/>
</dbReference>
<dbReference type="RefSeq" id="WP_165833052.1">
    <property type="nucleotide sequence ID" value="NZ_CABMMC010000102.1"/>
</dbReference>
<dbReference type="Pfam" id="PF06452">
    <property type="entry name" value="CBM9_1"/>
    <property type="match status" value="1"/>
</dbReference>
<dbReference type="SUPFAM" id="SSF49785">
    <property type="entry name" value="Galactose-binding domain-like"/>
    <property type="match status" value="1"/>
</dbReference>
<evidence type="ECO:0000256" key="3">
    <source>
        <dbReference type="SAM" id="SignalP"/>
    </source>
</evidence>
<keyword evidence="2" id="KW-0326">Glycosidase</keyword>
<evidence type="ECO:0000313" key="6">
    <source>
        <dbReference type="EMBL" id="PVY39538.1"/>
    </source>
</evidence>
<accession>A0A2U1AT05</accession>
<dbReference type="GO" id="GO:0016052">
    <property type="term" value="P:carbohydrate catabolic process"/>
    <property type="evidence" value="ECO:0007669"/>
    <property type="project" value="InterPro"/>
</dbReference>
<evidence type="ECO:0000259" key="5">
    <source>
        <dbReference type="Pfam" id="PF06452"/>
    </source>
</evidence>
<feature type="domain" description="Carbohydrate-binding" evidence="5">
    <location>
        <begin position="362"/>
        <end position="514"/>
    </location>
</feature>
<evidence type="ECO:0000259" key="4">
    <source>
        <dbReference type="Pfam" id="PF02449"/>
    </source>
</evidence>
<dbReference type="Proteomes" id="UP000245959">
    <property type="component" value="Unassembled WGS sequence"/>
</dbReference>
<dbReference type="InterPro" id="IPR017853">
    <property type="entry name" value="GH"/>
</dbReference>
<dbReference type="InterPro" id="IPR010502">
    <property type="entry name" value="Carb-bd_dom_fam9"/>
</dbReference>
<feature type="domain" description="Glycoside hydrolase family 42 N-terminal" evidence="4">
    <location>
        <begin position="772"/>
        <end position="1086"/>
    </location>
</feature>
<dbReference type="SUPFAM" id="SSF49344">
    <property type="entry name" value="CBD9-like"/>
    <property type="match status" value="1"/>
</dbReference>
<dbReference type="SUPFAM" id="SSF51445">
    <property type="entry name" value="(Trans)glycosidases"/>
    <property type="match status" value="1"/>
</dbReference>
<sequence length="1341" mass="148201">MKRFLTAAAVCVLLPAVAGPVRNGSFESFGGNGVPENWTFTRSNDAPVTVFSSAPGADGEKCLRVVSRMERKIPHTFGLLSQTVKLKPDTDYVFVFSARGRNVGHVGWAFGKGWLIRHPVTGVTEEWREFRVPLRIPADRMEGRESCGVRLIVEGVCGELDIDKVDIVPAEKTLVANGSFNGKAGESPAGWSFRVSGGAKVKIAADGAGALHIVNETPRKPHTFGALAQTVKLSPEVDYLLRLRARGSGQGVTVAVGSKWAHRLSVQPLDGVWRVYELRFRLASDEVGRDGSTPLVIISEDRTDGAWLDDLSVTPLEQWSLPQASWQRHGITLAGAFSGEFAELNGIPAGMHTMRIPADADHTQGTAAEKTGFAAKTALAFDSDGLIFLAAVTDRTSRPGSGEAMWKEDCVQLRIDRGARRLHAPAETDLELGFSVGADGRVRNWCWDAGSDPYGGELPEELVQAHGVRTPAGYFVAARLSWKLLGGLRQSGKFGFTVAVNDSAGKGERTVHFLTPGLHDAKYSDWYVQALLDTGEPVCWAAFPADSSAGLQRGSLLCSNLAGDVRIAAELTGADGKKSSRELGMVPEARKGELVFFPAVLPLDGLARGSYTAEFKINGVPVAKYAGSRIDLYEQQCEAVAAFCAETERLRREFSRYYGESAWSEYVSVPLRVLERWLPRLRRRLELARNDGEKEYYARQAAMVHRELEESLAALAEQLSFLKGGGSLPVAWKFKSGPVVLEKGWPVADAVSENGRRERRPVIFSGYGHFNDIDRDIALFPKIGGNVVQVEIGPRHLFPAAGTVSAAVEERLLPLLEKAYRSDVKIALLISPHYCPQWLLDQCPEMAASSGFLKYEVTHPEAQKMMRRYITTLFEKLRQSPYLGALHSICLSNEPVYSNCHPDNSYSAARFREYIERRHGSPAGFNRTAGRNFGSYDEMLKAVRDNDPASLYEFYTFSRETFTGWHRMLAELVKKELPDVPVHAKIMVFSSPFEYVTGVDPELMSDFSDYNGNDNYFYRRGRYAADWNVTAMTHEMQISAKSVSVANTENHIIPDRETRPVPNDHIYTANFQQFITGASTLCTWVWADIDYDFIRKNPASDFGGNIFLRPGNVIAHALAGLDGVRLAPEIRKFMDYEPEVAILYSPTATILSPGSYRGEVDRLYTALCFTGYRVRFLSERQLAGGEFGKVRLLYVAGAPNVSRAARDGMRKFTEAGGRIAVAGNSLTQDEYGQDIPAGFRTEPAAPFTPEALTAQILRSVKALPAAVKVDHEKGNDGVFFRMVPDGTGSWLVNVVNYNFEPRRLRLEGNGTFRDLIREREFEPQLTLAPLKPQLLRFTPRQ</sequence>
<keyword evidence="7" id="KW-1185">Reference proteome</keyword>
<dbReference type="Pfam" id="PF02449">
    <property type="entry name" value="Glyco_hydro_42"/>
    <property type="match status" value="1"/>
</dbReference>
<proteinExistence type="predicted"/>
<comment type="caution">
    <text evidence="6">The sequence shown here is derived from an EMBL/GenBank/DDBJ whole genome shotgun (WGS) entry which is preliminary data.</text>
</comment>